<evidence type="ECO:0000256" key="6">
    <source>
        <dbReference type="ARBA" id="ARBA00035023"/>
    </source>
</evidence>
<dbReference type="Pfam" id="PF07063">
    <property type="entry name" value="HGLS"/>
    <property type="match status" value="1"/>
</dbReference>
<dbReference type="EC" id="1.13.11.93" evidence="6"/>
<dbReference type="SMART" id="SM01150">
    <property type="entry name" value="DUF1338"/>
    <property type="match status" value="1"/>
</dbReference>
<dbReference type="CDD" id="cd16348">
    <property type="entry name" value="VOC_YdcJ_like"/>
    <property type="match status" value="1"/>
</dbReference>
<dbReference type="PANTHER" id="PTHR39479">
    <property type="match status" value="1"/>
</dbReference>
<keyword evidence="10" id="KW-1185">Reference proteome</keyword>
<dbReference type="GO" id="GO:0051213">
    <property type="term" value="F:dioxygenase activity"/>
    <property type="evidence" value="ECO:0007669"/>
    <property type="project" value="UniProtKB-KW"/>
</dbReference>
<evidence type="ECO:0000256" key="8">
    <source>
        <dbReference type="ARBA" id="ARBA00035045"/>
    </source>
</evidence>
<name>A0A9Q8ZD93_CURCL</name>
<dbReference type="Proteomes" id="UP001056012">
    <property type="component" value="Chromosome 4"/>
</dbReference>
<dbReference type="Gene3D" id="3.10.180.80">
    <property type="entry name" value="Uncharacterised protein PF07063, DUF1338"/>
    <property type="match status" value="1"/>
</dbReference>
<evidence type="ECO:0000256" key="7">
    <source>
        <dbReference type="ARBA" id="ARBA00035034"/>
    </source>
</evidence>
<protein>
    <recommendedName>
        <fullName evidence="7">2-oxoadipate dioxygenase/decarboxylase</fullName>
        <ecNumber evidence="6">1.13.11.93</ecNumber>
    </recommendedName>
    <alternativeName>
        <fullName evidence="8">2-hydroxyglutarate synthase</fullName>
    </alternativeName>
</protein>
<keyword evidence="3" id="KW-0560">Oxidoreductase</keyword>
<dbReference type="EMBL" id="CP089277">
    <property type="protein sequence ID" value="USP78613.1"/>
    <property type="molecule type" value="Genomic_DNA"/>
</dbReference>
<dbReference type="PANTHER" id="PTHR39479:SF2">
    <property type="entry name" value="2-OXOADIPATE DIOXYGENASE_DECARBOXYLASE"/>
    <property type="match status" value="1"/>
</dbReference>
<comment type="similarity">
    <text evidence="5">Belongs to the 2-oxoadipate dioxygenase/decarboxylase family.</text>
</comment>
<evidence type="ECO:0000313" key="9">
    <source>
        <dbReference type="EMBL" id="USP78613.1"/>
    </source>
</evidence>
<dbReference type="VEuPathDB" id="FungiDB:yc1106_05887"/>
<organism evidence="9 10">
    <name type="scientific">Curvularia clavata</name>
    <dbReference type="NCBI Taxonomy" id="95742"/>
    <lineage>
        <taxon>Eukaryota</taxon>
        <taxon>Fungi</taxon>
        <taxon>Dikarya</taxon>
        <taxon>Ascomycota</taxon>
        <taxon>Pezizomycotina</taxon>
        <taxon>Dothideomycetes</taxon>
        <taxon>Pleosporomycetidae</taxon>
        <taxon>Pleosporales</taxon>
        <taxon>Pleosporineae</taxon>
        <taxon>Pleosporaceae</taxon>
        <taxon>Curvularia</taxon>
    </lineage>
</organism>
<dbReference type="InterPro" id="IPR047869">
    <property type="entry name" value="YdcJ_bac-like"/>
</dbReference>
<gene>
    <name evidence="9" type="ORF">yc1106_05887</name>
</gene>
<evidence type="ECO:0000256" key="2">
    <source>
        <dbReference type="ARBA" id="ARBA00022964"/>
    </source>
</evidence>
<reference evidence="9" key="1">
    <citation type="submission" date="2021-12" db="EMBL/GenBank/DDBJ databases">
        <title>Curvularia clavata genome.</title>
        <authorList>
            <person name="Cao Y."/>
        </authorList>
    </citation>
    <scope>NUCLEOTIDE SEQUENCE</scope>
    <source>
        <strain evidence="9">Yc1106</strain>
    </source>
</reference>
<proteinExistence type="inferred from homology"/>
<dbReference type="AlphaFoldDB" id="A0A9Q8ZD93"/>
<keyword evidence="2" id="KW-0223">Dioxygenase</keyword>
<evidence type="ECO:0000256" key="1">
    <source>
        <dbReference type="ARBA" id="ARBA00001954"/>
    </source>
</evidence>
<evidence type="ECO:0000256" key="3">
    <source>
        <dbReference type="ARBA" id="ARBA00023002"/>
    </source>
</evidence>
<comment type="cofactor">
    <cofactor evidence="1">
        <name>Fe(2+)</name>
        <dbReference type="ChEBI" id="CHEBI:29033"/>
    </cofactor>
</comment>
<evidence type="ECO:0000256" key="5">
    <source>
        <dbReference type="ARBA" id="ARBA00035013"/>
    </source>
</evidence>
<evidence type="ECO:0000256" key="4">
    <source>
        <dbReference type="ARBA" id="ARBA00023004"/>
    </source>
</evidence>
<keyword evidence="4" id="KW-0408">Iron</keyword>
<dbReference type="InterPro" id="IPR009770">
    <property type="entry name" value="HGLS"/>
</dbReference>
<dbReference type="OrthoDB" id="8300246at2759"/>
<evidence type="ECO:0000313" key="10">
    <source>
        <dbReference type="Proteomes" id="UP001056012"/>
    </source>
</evidence>
<sequence>MSSAAALQTLNPFAFEPIVARLISSNRSKFVHQDALRSTFALYMSVMYKAEVPLYGDLIEIVRVVNEKVISSSPERQWGSERLDVERHGAIRLGSPQELSIMRRLLAAIGLHPVGYYDLSVAGLPMHATAFRPLTQESLTKSPFRIFCTLLRPELLDNETRTLAMSFINKRRIFTAELLDLIGTNESQGGLTEEQGEAFTMEAMKTFRWQGTAVANLHEYNQLRDSHPIIADIACFGTAHINHLTPRTLDIDQAQEQMRKRGMAVKSRIEGPPLRAFPILLRQTSFLALEESVSFRTTNDSTNAILINGSHKARFGEIEQRGAAVTLAGRQLYDSILSRVLDTGRKRKASADGMDHILQAEFAAYPDTLEELIDQRLIYCIYTVDQSKIEEAKEIGPAATIRQLLARGVLHVTPQIYEDFLPLSAAGIFLSNLGKGKAENPGFAVGGGQDVFEQALGAKVHDPEAFYQQAQQQSLEECARILRIEIRDDC</sequence>
<accession>A0A9Q8ZD93</accession>